<evidence type="ECO:0000256" key="7">
    <source>
        <dbReference type="ARBA" id="ARBA00022898"/>
    </source>
</evidence>
<dbReference type="AlphaFoldDB" id="A0A9W6MST8"/>
<comment type="similarity">
    <text evidence="2">Belongs to the class-I pyridoxal-phosphate-dependent aminotransferase family.</text>
</comment>
<dbReference type="PANTHER" id="PTHR46383:SF1">
    <property type="entry name" value="ASPARTATE AMINOTRANSFERASE"/>
    <property type="match status" value="1"/>
</dbReference>
<feature type="domain" description="Aminotransferase class I/classII large" evidence="9">
    <location>
        <begin position="32"/>
        <end position="392"/>
    </location>
</feature>
<dbReference type="EC" id="2.6.1.1" evidence="4"/>
<evidence type="ECO:0000256" key="5">
    <source>
        <dbReference type="ARBA" id="ARBA00022576"/>
    </source>
</evidence>
<dbReference type="CDD" id="cd00609">
    <property type="entry name" value="AAT_like"/>
    <property type="match status" value="1"/>
</dbReference>
<keyword evidence="12" id="KW-1185">Reference proteome</keyword>
<sequence length="410" mass="43762">MFQVAERLSRIKPSPTVVLSGKVAARVAAGHDVLGLVAGEPDFDTPDNIKQAAIDAIRRGDTKYTAIDGTPALKQAISAKFERENGLSYAPDEIIVSTGGKQVIFNALMASVSAGDEVVIPAPYWVSYPEMVALAEGTPVIVPCAADNGFKMTPEQLDAAITPRTRWVILNSPSNPSGAAYSADEMKALTDVLVRHPHVWVLTDDIYEHLTYEGFKAVTPARIEPSLIDRTLTMNGVSKSYCMTGWRIGYAGGPKPLIKAMSAIQSHSTTNASSISQAAAVEALNGPQGFIAEHVARFERRRDMVVAAFNAIDGLACHKPDGAFYVFPSCAGLIGAATPSGEIIRTDEDFVLYLLETAGVGLVHGAAFGMSPYFRLSYAAADEKLMQALERIGSACARLSFAKPQRRAAG</sequence>
<organism evidence="10 13">
    <name type="scientific">Methylopila capsulata</name>
    <dbReference type="NCBI Taxonomy" id="61654"/>
    <lineage>
        <taxon>Bacteria</taxon>
        <taxon>Pseudomonadati</taxon>
        <taxon>Pseudomonadota</taxon>
        <taxon>Alphaproteobacteria</taxon>
        <taxon>Hyphomicrobiales</taxon>
        <taxon>Methylopilaceae</taxon>
        <taxon>Methylopila</taxon>
    </lineage>
</organism>
<proteinExistence type="inferred from homology"/>
<dbReference type="EMBL" id="BSFF01000003">
    <property type="protein sequence ID" value="GLK56624.1"/>
    <property type="molecule type" value="Genomic_DNA"/>
</dbReference>
<comment type="subunit">
    <text evidence="3">Homodimer.</text>
</comment>
<dbReference type="InterPro" id="IPR004839">
    <property type="entry name" value="Aminotransferase_I/II_large"/>
</dbReference>
<dbReference type="Pfam" id="PF00155">
    <property type="entry name" value="Aminotran_1_2"/>
    <property type="match status" value="1"/>
</dbReference>
<evidence type="ECO:0000259" key="9">
    <source>
        <dbReference type="Pfam" id="PF00155"/>
    </source>
</evidence>
<evidence type="ECO:0000313" key="12">
    <source>
        <dbReference type="Proteomes" id="UP000758856"/>
    </source>
</evidence>
<comment type="catalytic activity">
    <reaction evidence="8">
        <text>L-aspartate + 2-oxoglutarate = oxaloacetate + L-glutamate</text>
        <dbReference type="Rhea" id="RHEA:21824"/>
        <dbReference type="ChEBI" id="CHEBI:16452"/>
        <dbReference type="ChEBI" id="CHEBI:16810"/>
        <dbReference type="ChEBI" id="CHEBI:29985"/>
        <dbReference type="ChEBI" id="CHEBI:29991"/>
        <dbReference type="EC" id="2.6.1.1"/>
    </reaction>
</comment>
<keyword evidence="7" id="KW-0663">Pyridoxal phosphate</keyword>
<dbReference type="Proteomes" id="UP001143400">
    <property type="component" value="Unassembled WGS sequence"/>
</dbReference>
<evidence type="ECO:0000256" key="1">
    <source>
        <dbReference type="ARBA" id="ARBA00001933"/>
    </source>
</evidence>
<dbReference type="SUPFAM" id="SSF53383">
    <property type="entry name" value="PLP-dependent transferases"/>
    <property type="match status" value="1"/>
</dbReference>
<dbReference type="InterPro" id="IPR050596">
    <property type="entry name" value="AspAT/PAT-like"/>
</dbReference>
<keyword evidence="6 11" id="KW-0808">Transferase</keyword>
<dbReference type="RefSeq" id="WP_204950809.1">
    <property type="nucleotide sequence ID" value="NZ_BSFF01000003.1"/>
</dbReference>
<dbReference type="Gene3D" id="3.90.1150.10">
    <property type="entry name" value="Aspartate Aminotransferase, domain 1"/>
    <property type="match status" value="1"/>
</dbReference>
<accession>A0A9W6MST8</accession>
<dbReference type="Gene3D" id="3.40.640.10">
    <property type="entry name" value="Type I PLP-dependent aspartate aminotransferase-like (Major domain)"/>
    <property type="match status" value="1"/>
</dbReference>
<comment type="caution">
    <text evidence="10">The sequence shown here is derived from an EMBL/GenBank/DDBJ whole genome shotgun (WGS) entry which is preliminary data.</text>
</comment>
<reference evidence="10" key="3">
    <citation type="submission" date="2023-01" db="EMBL/GenBank/DDBJ databases">
        <authorList>
            <person name="Sun Q."/>
            <person name="Evtushenko L."/>
        </authorList>
    </citation>
    <scope>NUCLEOTIDE SEQUENCE</scope>
    <source>
        <strain evidence="10">VKM B-1606</strain>
    </source>
</reference>
<evidence type="ECO:0000256" key="6">
    <source>
        <dbReference type="ARBA" id="ARBA00022679"/>
    </source>
</evidence>
<evidence type="ECO:0000313" key="11">
    <source>
        <dbReference type="EMBL" id="MBM7852415.1"/>
    </source>
</evidence>
<reference evidence="11 12" key="2">
    <citation type="submission" date="2021-01" db="EMBL/GenBank/DDBJ databases">
        <title>Genomic Encyclopedia of Type Strains, Phase IV (KMG-IV): sequencing the most valuable type-strain genomes for metagenomic binning, comparative biology and taxonomic classification.</title>
        <authorList>
            <person name="Goeker M."/>
        </authorList>
    </citation>
    <scope>NUCLEOTIDE SEQUENCE [LARGE SCALE GENOMIC DNA]</scope>
    <source>
        <strain evidence="11 12">DSM 6130</strain>
    </source>
</reference>
<dbReference type="GO" id="GO:0006520">
    <property type="term" value="P:amino acid metabolic process"/>
    <property type="evidence" value="ECO:0007669"/>
    <property type="project" value="InterPro"/>
</dbReference>
<evidence type="ECO:0000313" key="13">
    <source>
        <dbReference type="Proteomes" id="UP001143400"/>
    </source>
</evidence>
<dbReference type="PANTHER" id="PTHR46383">
    <property type="entry name" value="ASPARTATE AMINOTRANSFERASE"/>
    <property type="match status" value="1"/>
</dbReference>
<dbReference type="InterPro" id="IPR015422">
    <property type="entry name" value="PyrdxlP-dep_Trfase_small"/>
</dbReference>
<dbReference type="GO" id="GO:0030170">
    <property type="term" value="F:pyridoxal phosphate binding"/>
    <property type="evidence" value="ECO:0007669"/>
    <property type="project" value="InterPro"/>
</dbReference>
<dbReference type="InterPro" id="IPR015424">
    <property type="entry name" value="PyrdxlP-dep_Trfase"/>
</dbReference>
<evidence type="ECO:0000313" key="10">
    <source>
        <dbReference type="EMBL" id="GLK56624.1"/>
    </source>
</evidence>
<protein>
    <recommendedName>
        <fullName evidence="4">aspartate transaminase</fullName>
        <ecNumber evidence="4">2.6.1.1</ecNumber>
    </recommendedName>
</protein>
<dbReference type="Proteomes" id="UP000758856">
    <property type="component" value="Unassembled WGS sequence"/>
</dbReference>
<comment type="cofactor">
    <cofactor evidence="1">
        <name>pyridoxal 5'-phosphate</name>
        <dbReference type="ChEBI" id="CHEBI:597326"/>
    </cofactor>
</comment>
<evidence type="ECO:0000256" key="8">
    <source>
        <dbReference type="ARBA" id="ARBA00049185"/>
    </source>
</evidence>
<evidence type="ECO:0000256" key="2">
    <source>
        <dbReference type="ARBA" id="ARBA00007441"/>
    </source>
</evidence>
<evidence type="ECO:0000256" key="3">
    <source>
        <dbReference type="ARBA" id="ARBA00011738"/>
    </source>
</evidence>
<reference evidence="10" key="1">
    <citation type="journal article" date="2014" name="Int. J. Syst. Evol. Microbiol.">
        <title>Complete genome sequence of Corynebacterium casei LMG S-19264T (=DSM 44701T), isolated from a smear-ripened cheese.</title>
        <authorList>
            <consortium name="US DOE Joint Genome Institute (JGI-PGF)"/>
            <person name="Walter F."/>
            <person name="Albersmeier A."/>
            <person name="Kalinowski J."/>
            <person name="Ruckert C."/>
        </authorList>
    </citation>
    <scope>NUCLEOTIDE SEQUENCE</scope>
    <source>
        <strain evidence="10">VKM B-1606</strain>
    </source>
</reference>
<dbReference type="GO" id="GO:0004069">
    <property type="term" value="F:L-aspartate:2-oxoglutarate aminotransferase activity"/>
    <property type="evidence" value="ECO:0007669"/>
    <property type="project" value="UniProtKB-EC"/>
</dbReference>
<keyword evidence="5 10" id="KW-0032">Aminotransferase</keyword>
<dbReference type="EMBL" id="JAFBCY010000003">
    <property type="protein sequence ID" value="MBM7852415.1"/>
    <property type="molecule type" value="Genomic_DNA"/>
</dbReference>
<evidence type="ECO:0000256" key="4">
    <source>
        <dbReference type="ARBA" id="ARBA00012753"/>
    </source>
</evidence>
<name>A0A9W6MST8_9HYPH</name>
<gene>
    <name evidence="10" type="primary">aatA_2</name>
    <name evidence="10" type="ORF">GCM10008170_26430</name>
    <name evidence="11" type="ORF">JOD31_002657</name>
</gene>
<dbReference type="InterPro" id="IPR015421">
    <property type="entry name" value="PyrdxlP-dep_Trfase_major"/>
</dbReference>
<dbReference type="FunFam" id="3.40.640.10:FF:000033">
    <property type="entry name" value="Aspartate aminotransferase"/>
    <property type="match status" value="1"/>
</dbReference>